<keyword evidence="2" id="KW-0963">Cytoplasm</keyword>
<evidence type="ECO:0000259" key="5">
    <source>
        <dbReference type="Pfam" id="PF00611"/>
    </source>
</evidence>
<feature type="domain" description="FCH" evidence="5">
    <location>
        <begin position="28"/>
        <end position="97"/>
    </location>
</feature>
<dbReference type="InterPro" id="IPR001060">
    <property type="entry name" value="FCH_dom"/>
</dbReference>
<feature type="compositionally biased region" description="Pro residues" evidence="4">
    <location>
        <begin position="433"/>
        <end position="442"/>
    </location>
</feature>
<evidence type="ECO:0000313" key="6">
    <source>
        <dbReference type="EMBL" id="KNC50792.1"/>
    </source>
</evidence>
<feature type="region of interest" description="Disordered" evidence="4">
    <location>
        <begin position="388"/>
        <end position="472"/>
    </location>
</feature>
<feature type="compositionally biased region" description="Pro residues" evidence="4">
    <location>
        <begin position="515"/>
        <end position="528"/>
    </location>
</feature>
<feature type="compositionally biased region" description="Low complexity" evidence="4">
    <location>
        <begin position="419"/>
        <end position="432"/>
    </location>
</feature>
<name>A0A0L0DEN7_THETB</name>
<dbReference type="GO" id="GO:0005886">
    <property type="term" value="C:plasma membrane"/>
    <property type="evidence" value="ECO:0007669"/>
    <property type="project" value="TreeGrafter"/>
</dbReference>
<dbReference type="SUPFAM" id="SSF103657">
    <property type="entry name" value="BAR/IMD domain-like"/>
    <property type="match status" value="1"/>
</dbReference>
<reference evidence="6 7" key="1">
    <citation type="submission" date="2010-05" db="EMBL/GenBank/DDBJ databases">
        <title>The Genome Sequence of Thecamonas trahens ATCC 50062.</title>
        <authorList>
            <consortium name="The Broad Institute Genome Sequencing Platform"/>
            <person name="Russ C."/>
            <person name="Cuomo C."/>
            <person name="Shea T."/>
            <person name="Young S.K."/>
            <person name="Zeng Q."/>
            <person name="Koehrsen M."/>
            <person name="Haas B."/>
            <person name="Borodovsky M."/>
            <person name="Guigo R."/>
            <person name="Alvarado L."/>
            <person name="Berlin A."/>
            <person name="Bochicchio J."/>
            <person name="Borenstein D."/>
            <person name="Chapman S."/>
            <person name="Chen Z."/>
            <person name="Freedman E."/>
            <person name="Gellesch M."/>
            <person name="Goldberg J."/>
            <person name="Griggs A."/>
            <person name="Gujja S."/>
            <person name="Heilman E."/>
            <person name="Heiman D."/>
            <person name="Hepburn T."/>
            <person name="Howarth C."/>
            <person name="Jen D."/>
            <person name="Larson L."/>
            <person name="Mehta T."/>
            <person name="Park D."/>
            <person name="Pearson M."/>
            <person name="Roberts A."/>
            <person name="Saif S."/>
            <person name="Shenoy N."/>
            <person name="Sisk P."/>
            <person name="Stolte C."/>
            <person name="Sykes S."/>
            <person name="Thomson T."/>
            <person name="Walk T."/>
            <person name="White J."/>
            <person name="Yandava C."/>
            <person name="Burger G."/>
            <person name="Gray M.W."/>
            <person name="Holland P.W.H."/>
            <person name="King N."/>
            <person name="Lang F.B.F."/>
            <person name="Roger A.J."/>
            <person name="Ruiz-Trillo I."/>
            <person name="Lander E."/>
            <person name="Nusbaum C."/>
        </authorList>
    </citation>
    <scope>NUCLEOTIDE SEQUENCE [LARGE SCALE GENOMIC DNA]</scope>
    <source>
        <strain evidence="6 7">ATCC 50062</strain>
    </source>
</reference>
<dbReference type="Proteomes" id="UP000054408">
    <property type="component" value="Unassembled WGS sequence"/>
</dbReference>
<dbReference type="GO" id="GO:0005737">
    <property type="term" value="C:cytoplasm"/>
    <property type="evidence" value="ECO:0007669"/>
    <property type="project" value="TreeGrafter"/>
</dbReference>
<evidence type="ECO:0000256" key="3">
    <source>
        <dbReference type="ARBA" id="ARBA00022553"/>
    </source>
</evidence>
<proteinExistence type="predicted"/>
<gene>
    <name evidence="6" type="ORF">AMSG_06690</name>
</gene>
<dbReference type="RefSeq" id="XP_013756750.1">
    <property type="nucleotide sequence ID" value="XM_013901296.1"/>
</dbReference>
<dbReference type="Pfam" id="PF00611">
    <property type="entry name" value="FCH"/>
    <property type="match status" value="1"/>
</dbReference>
<dbReference type="GeneID" id="25565786"/>
<feature type="region of interest" description="Disordered" evidence="4">
    <location>
        <begin position="503"/>
        <end position="531"/>
    </location>
</feature>
<evidence type="ECO:0000256" key="1">
    <source>
        <dbReference type="ARBA" id="ARBA00004496"/>
    </source>
</evidence>
<feature type="compositionally biased region" description="Pro residues" evidence="4">
    <location>
        <begin position="448"/>
        <end position="468"/>
    </location>
</feature>
<accession>A0A0L0DEN7</accession>
<keyword evidence="7" id="KW-1185">Reference proteome</keyword>
<dbReference type="PANTHER" id="PTHR23065">
    <property type="entry name" value="PROLINE-SERINE-THREONINE PHOSPHATASE INTERACTING PROTEIN 1"/>
    <property type="match status" value="1"/>
</dbReference>
<evidence type="ECO:0000256" key="4">
    <source>
        <dbReference type="SAM" id="MobiDB-lite"/>
    </source>
</evidence>
<evidence type="ECO:0000256" key="2">
    <source>
        <dbReference type="ARBA" id="ARBA00022490"/>
    </source>
</evidence>
<dbReference type="AlphaFoldDB" id="A0A0L0DEN7"/>
<organism evidence="6 7">
    <name type="scientific">Thecamonas trahens ATCC 50062</name>
    <dbReference type="NCBI Taxonomy" id="461836"/>
    <lineage>
        <taxon>Eukaryota</taxon>
        <taxon>Apusozoa</taxon>
        <taxon>Apusomonadida</taxon>
        <taxon>Apusomonadidae</taxon>
        <taxon>Thecamonas</taxon>
    </lineage>
</organism>
<protein>
    <recommendedName>
        <fullName evidence="5">FCH domain-containing protein</fullName>
    </recommendedName>
</protein>
<feature type="compositionally biased region" description="Low complexity" evidence="4">
    <location>
        <begin position="388"/>
        <end position="410"/>
    </location>
</feature>
<evidence type="ECO:0000313" key="7">
    <source>
        <dbReference type="Proteomes" id="UP000054408"/>
    </source>
</evidence>
<dbReference type="Gene3D" id="1.20.1270.60">
    <property type="entry name" value="Arfaptin homology (AH) domain/BAR domain"/>
    <property type="match status" value="1"/>
</dbReference>
<sequence>MAAARMTKGKAQPSPRELYQNVFVEGEGFEVVRDRLQTTIHVVEELATFAKAAAAAQSKYGRSLTKCPPVLTALDSLGETSSSAWREVRREWDRMAEKILVYADKLECDVAGELNDLCEVAKYELRAADKAGAKFDKAHAKAIADVRKKREAFHKDTAAVAAALEALKIALESENDKAAKKAKKKASATVAAARKAELAYTQSLLDMQIRTEQYYRAKAYVVSKINAAEVDARDGIRKYTVALLTTLSSFYEHAGNHVACAADKACLARPERDLTHWVSISQTGRVRSFEAYLAPPGPALCDCETELAELDADILEQLDPRPELPDIAHLPSLNTAPPNTADVVFDAGAFDTIDAIAKSSTRVKKRATSIALDLGMLKAAVAQAQASAPSSAVSSAPSSTPSSRSTSPTPELASIEEQASLSPRALSSSSSLTPPPPSPATPPADSSPVPPPIPPRPSLVLSAPPPLAPSVRHSMTSLDAFSSSAHIKGELLAVRALLDRTAAPPVSSTAQRPQAPAPAAPPPIPPKPVAELDPETLTAEMDAILDEILP</sequence>
<keyword evidence="3" id="KW-0597">Phosphoprotein</keyword>
<dbReference type="EMBL" id="GL349462">
    <property type="protein sequence ID" value="KNC50792.1"/>
    <property type="molecule type" value="Genomic_DNA"/>
</dbReference>
<comment type="subcellular location">
    <subcellularLocation>
        <location evidence="1">Cytoplasm</location>
    </subcellularLocation>
</comment>
<dbReference type="GO" id="GO:0043226">
    <property type="term" value="C:organelle"/>
    <property type="evidence" value="ECO:0007669"/>
    <property type="project" value="UniProtKB-ARBA"/>
</dbReference>
<dbReference type="PANTHER" id="PTHR23065:SF7">
    <property type="entry name" value="NOSTRIN, ISOFORM H"/>
    <property type="match status" value="1"/>
</dbReference>
<dbReference type="InterPro" id="IPR027267">
    <property type="entry name" value="AH/BAR_dom_sf"/>
</dbReference>